<accession>X1HPW0</accession>
<sequence>YSDDFDGVDCGTVACDGSVSWIYDSVCTWRPTGSAGPCDVSSLYCSGGVWKFTMTHAVDGKTCVYEKPATAASCPAGTYSKVGGTCSDCPSEVTVVAT</sequence>
<comment type="caution">
    <text evidence="1">The sequence shown here is derived from an EMBL/GenBank/DDBJ whole genome shotgun (WGS) entry which is preliminary data.</text>
</comment>
<organism evidence="1">
    <name type="scientific">marine sediment metagenome</name>
    <dbReference type="NCBI Taxonomy" id="412755"/>
    <lineage>
        <taxon>unclassified sequences</taxon>
        <taxon>metagenomes</taxon>
        <taxon>ecological metagenomes</taxon>
    </lineage>
</organism>
<reference evidence="1" key="1">
    <citation type="journal article" date="2014" name="Front. Microbiol.">
        <title>High frequency of phylogenetically diverse reductive dehalogenase-homologous genes in deep subseafloor sedimentary metagenomes.</title>
        <authorList>
            <person name="Kawai M."/>
            <person name="Futagami T."/>
            <person name="Toyoda A."/>
            <person name="Takaki Y."/>
            <person name="Nishi S."/>
            <person name="Hori S."/>
            <person name="Arai W."/>
            <person name="Tsubouchi T."/>
            <person name="Morono Y."/>
            <person name="Uchiyama I."/>
            <person name="Ito T."/>
            <person name="Fujiyama A."/>
            <person name="Inagaki F."/>
            <person name="Takami H."/>
        </authorList>
    </citation>
    <scope>NUCLEOTIDE SEQUENCE</scope>
    <source>
        <strain evidence="1">Expedition CK06-06</strain>
    </source>
</reference>
<feature type="non-terminal residue" evidence="1">
    <location>
        <position position="1"/>
    </location>
</feature>
<dbReference type="AlphaFoldDB" id="X1HPW0"/>
<evidence type="ECO:0000313" key="1">
    <source>
        <dbReference type="EMBL" id="GAH72191.1"/>
    </source>
</evidence>
<protein>
    <submittedName>
        <fullName evidence="1">Uncharacterized protein</fullName>
    </submittedName>
</protein>
<name>X1HPW0_9ZZZZ</name>
<dbReference type="EMBL" id="BARU01033855">
    <property type="protein sequence ID" value="GAH72191.1"/>
    <property type="molecule type" value="Genomic_DNA"/>
</dbReference>
<gene>
    <name evidence="1" type="ORF">S03H2_53204</name>
</gene>
<proteinExistence type="predicted"/>